<sequence>MYKRLISFFLYWISNSFIFLVADISFPDFFELGNVLLTPSYAALTAGFILAVVIALIEPIFNTLNIHVKHQGSWALVYWIINSEVIWGTARFAEYIGLGISAYWVAAVVAAAVNILQWGSWNLVNRTKI</sequence>
<evidence type="ECO:0000313" key="3">
    <source>
        <dbReference type="Proteomes" id="UP000231246"/>
    </source>
</evidence>
<keyword evidence="1" id="KW-0472">Membrane</keyword>
<gene>
    <name evidence="2" type="ORF">COW99_03755</name>
</gene>
<feature type="transmembrane region" description="Helical" evidence="1">
    <location>
        <begin position="73"/>
        <end position="90"/>
    </location>
</feature>
<dbReference type="EMBL" id="PCTA01000025">
    <property type="protein sequence ID" value="PIP61507.1"/>
    <property type="molecule type" value="Genomic_DNA"/>
</dbReference>
<evidence type="ECO:0000313" key="2">
    <source>
        <dbReference type="EMBL" id="PIP61507.1"/>
    </source>
</evidence>
<name>A0A2H0BV05_9BACT</name>
<keyword evidence="1" id="KW-1133">Transmembrane helix</keyword>
<proteinExistence type="predicted"/>
<reference evidence="2 3" key="1">
    <citation type="submission" date="2017-09" db="EMBL/GenBank/DDBJ databases">
        <title>Depth-based differentiation of microbial function through sediment-hosted aquifers and enrichment of novel symbionts in the deep terrestrial subsurface.</title>
        <authorList>
            <person name="Probst A.J."/>
            <person name="Ladd B."/>
            <person name="Jarett J.K."/>
            <person name="Geller-Mcgrath D.E."/>
            <person name="Sieber C.M."/>
            <person name="Emerson J.B."/>
            <person name="Anantharaman K."/>
            <person name="Thomas B.C."/>
            <person name="Malmstrom R."/>
            <person name="Stieglmeier M."/>
            <person name="Klingl A."/>
            <person name="Woyke T."/>
            <person name="Ryan C.M."/>
            <person name="Banfield J.F."/>
        </authorList>
    </citation>
    <scope>NUCLEOTIDE SEQUENCE [LARGE SCALE GENOMIC DNA]</scope>
    <source>
        <strain evidence="2">CG22_combo_CG10-13_8_21_14_all_38_20</strain>
    </source>
</reference>
<feature type="transmembrane region" description="Helical" evidence="1">
    <location>
        <begin position="7"/>
        <end position="26"/>
    </location>
</feature>
<evidence type="ECO:0000256" key="1">
    <source>
        <dbReference type="SAM" id="Phobius"/>
    </source>
</evidence>
<dbReference type="AlphaFoldDB" id="A0A2H0BV05"/>
<keyword evidence="1" id="KW-0812">Transmembrane</keyword>
<accession>A0A2H0BV05</accession>
<organism evidence="2 3">
    <name type="scientific">Candidatus Roizmanbacteria bacterium CG22_combo_CG10-13_8_21_14_all_38_20</name>
    <dbReference type="NCBI Taxonomy" id="1974862"/>
    <lineage>
        <taxon>Bacteria</taxon>
        <taxon>Candidatus Roizmaniibacteriota</taxon>
    </lineage>
</organism>
<comment type="caution">
    <text evidence="2">The sequence shown here is derived from an EMBL/GenBank/DDBJ whole genome shotgun (WGS) entry which is preliminary data.</text>
</comment>
<dbReference type="Proteomes" id="UP000231246">
    <property type="component" value="Unassembled WGS sequence"/>
</dbReference>
<protein>
    <submittedName>
        <fullName evidence="2">Uncharacterized protein</fullName>
    </submittedName>
</protein>
<feature type="transmembrane region" description="Helical" evidence="1">
    <location>
        <begin position="102"/>
        <end position="124"/>
    </location>
</feature>
<feature type="transmembrane region" description="Helical" evidence="1">
    <location>
        <begin position="41"/>
        <end position="61"/>
    </location>
</feature>